<feature type="domain" description="C2H2-type" evidence="13">
    <location>
        <begin position="121"/>
        <end position="148"/>
    </location>
</feature>
<evidence type="ECO:0000313" key="14">
    <source>
        <dbReference type="EMBL" id="CAL1290638.1"/>
    </source>
</evidence>
<proteinExistence type="inferred from homology"/>
<dbReference type="PANTHER" id="PTHR46105:SF5">
    <property type="entry name" value="ZINC FINGER AND BTB DOMAIN-CONTAINING PROTEIN 44 ISOFORM X1"/>
    <property type="match status" value="1"/>
</dbReference>
<feature type="domain" description="C2H2-type" evidence="13">
    <location>
        <begin position="93"/>
        <end position="120"/>
    </location>
</feature>
<evidence type="ECO:0000259" key="13">
    <source>
        <dbReference type="PROSITE" id="PS50157"/>
    </source>
</evidence>
<dbReference type="Proteomes" id="UP001497382">
    <property type="component" value="Unassembled WGS sequence"/>
</dbReference>
<dbReference type="GO" id="GO:0008270">
    <property type="term" value="F:zinc ion binding"/>
    <property type="evidence" value="ECO:0007669"/>
    <property type="project" value="UniProtKB-KW"/>
</dbReference>
<name>A0AAV2B305_9ARAC</name>
<accession>A0AAV2B305</accession>
<reference evidence="14 15" key="1">
    <citation type="submission" date="2024-04" db="EMBL/GenBank/DDBJ databases">
        <authorList>
            <person name="Rising A."/>
            <person name="Reimegard J."/>
            <person name="Sonavane S."/>
            <person name="Akerstrom W."/>
            <person name="Nylinder S."/>
            <person name="Hedman E."/>
            <person name="Kallberg Y."/>
        </authorList>
    </citation>
    <scope>NUCLEOTIDE SEQUENCE [LARGE SCALE GENOMIC DNA]</scope>
</reference>
<feature type="domain" description="C2H2-type" evidence="13">
    <location>
        <begin position="37"/>
        <end position="64"/>
    </location>
</feature>
<evidence type="ECO:0000256" key="11">
    <source>
        <dbReference type="PROSITE-ProRule" id="PRU00042"/>
    </source>
</evidence>
<dbReference type="InterPro" id="IPR036236">
    <property type="entry name" value="Znf_C2H2_sf"/>
</dbReference>
<evidence type="ECO:0000256" key="6">
    <source>
        <dbReference type="ARBA" id="ARBA00022833"/>
    </source>
</evidence>
<dbReference type="GO" id="GO:0005634">
    <property type="term" value="C:nucleus"/>
    <property type="evidence" value="ECO:0007669"/>
    <property type="project" value="UniProtKB-SubCell"/>
</dbReference>
<dbReference type="PANTHER" id="PTHR46105">
    <property type="entry name" value="AGAP004733-PA"/>
    <property type="match status" value="1"/>
</dbReference>
<dbReference type="Gene3D" id="3.30.160.60">
    <property type="entry name" value="Classic Zinc Finger"/>
    <property type="match status" value="3"/>
</dbReference>
<evidence type="ECO:0000256" key="7">
    <source>
        <dbReference type="ARBA" id="ARBA00023015"/>
    </source>
</evidence>
<feature type="region of interest" description="Disordered" evidence="12">
    <location>
        <begin position="216"/>
        <end position="243"/>
    </location>
</feature>
<evidence type="ECO:0000256" key="10">
    <source>
        <dbReference type="ARBA" id="ARBA00023242"/>
    </source>
</evidence>
<keyword evidence="3" id="KW-0479">Metal-binding</keyword>
<evidence type="ECO:0000256" key="1">
    <source>
        <dbReference type="ARBA" id="ARBA00004123"/>
    </source>
</evidence>
<dbReference type="InterPro" id="IPR013087">
    <property type="entry name" value="Znf_C2H2_type"/>
</dbReference>
<evidence type="ECO:0000256" key="8">
    <source>
        <dbReference type="ARBA" id="ARBA00023125"/>
    </source>
</evidence>
<dbReference type="SMART" id="SM00355">
    <property type="entry name" value="ZnF_C2H2"/>
    <property type="match status" value="4"/>
</dbReference>
<evidence type="ECO:0000256" key="12">
    <source>
        <dbReference type="SAM" id="MobiDB-lite"/>
    </source>
</evidence>
<comment type="similarity">
    <text evidence="2">Belongs to the krueppel C2H2-type zinc-finger protein family.</text>
</comment>
<dbReference type="FunFam" id="3.30.160.60:FF:000045">
    <property type="entry name" value="ZFP69 zinc finger protein B"/>
    <property type="match status" value="1"/>
</dbReference>
<dbReference type="GO" id="GO:0000981">
    <property type="term" value="F:DNA-binding transcription factor activity, RNA polymerase II-specific"/>
    <property type="evidence" value="ECO:0007669"/>
    <property type="project" value="TreeGrafter"/>
</dbReference>
<dbReference type="Pfam" id="PF00096">
    <property type="entry name" value="zf-C2H2"/>
    <property type="match status" value="3"/>
</dbReference>
<dbReference type="PROSITE" id="PS00028">
    <property type="entry name" value="ZINC_FINGER_C2H2_1"/>
    <property type="match status" value="4"/>
</dbReference>
<comment type="caution">
    <text evidence="14">The sequence shown here is derived from an EMBL/GenBank/DDBJ whole genome shotgun (WGS) entry which is preliminary data.</text>
</comment>
<keyword evidence="6" id="KW-0862">Zinc</keyword>
<dbReference type="FunFam" id="3.30.160.60:FF:000744">
    <property type="entry name" value="zinc finger E-box-binding homeobox 1"/>
    <property type="match status" value="1"/>
</dbReference>
<keyword evidence="10" id="KW-0539">Nucleus</keyword>
<dbReference type="EMBL" id="CAXIEN010000267">
    <property type="protein sequence ID" value="CAL1290638.1"/>
    <property type="molecule type" value="Genomic_DNA"/>
</dbReference>
<keyword evidence="4" id="KW-0677">Repeat</keyword>
<keyword evidence="8" id="KW-0238">DNA-binding</keyword>
<dbReference type="InterPro" id="IPR050457">
    <property type="entry name" value="ZnFinger_BTB_dom_contain"/>
</dbReference>
<keyword evidence="15" id="KW-1185">Reference proteome</keyword>
<keyword evidence="9" id="KW-0804">Transcription</keyword>
<dbReference type="FunFam" id="3.30.160.60:FF:001156">
    <property type="entry name" value="Zinc finger protein 407"/>
    <property type="match status" value="1"/>
</dbReference>
<gene>
    <name evidence="14" type="ORF">LARSCL_LOCUS16607</name>
</gene>
<sequence length="243" mass="28873">MDASVKKNEIDLVYDLDTQASSDRTVKTANCTEEKYFICNKCEATFLEKCQLDKHVLCHKEQKPHSCNTCGKAFSRKYHLLMHVRTHTKEKPYSCDICHHAFSEKSNLFRHYPVHTNEKLYSCDVCTKGFYQKSSLIKHYLTHTNEKPFSCEIELLSMTYLDKGRRDDLLILAEELGLSVTRKLKVKQLHKMITNSSHYDEEFTLELLGTIKEHREQKEEFEKEERRKKKEIEKRERQRETEE</sequence>
<evidence type="ECO:0000313" key="15">
    <source>
        <dbReference type="Proteomes" id="UP001497382"/>
    </source>
</evidence>
<dbReference type="AlphaFoldDB" id="A0AAV2B305"/>
<comment type="subcellular location">
    <subcellularLocation>
        <location evidence="1">Nucleus</location>
    </subcellularLocation>
</comment>
<evidence type="ECO:0000256" key="5">
    <source>
        <dbReference type="ARBA" id="ARBA00022771"/>
    </source>
</evidence>
<evidence type="ECO:0000256" key="2">
    <source>
        <dbReference type="ARBA" id="ARBA00006991"/>
    </source>
</evidence>
<dbReference type="SUPFAM" id="SSF57667">
    <property type="entry name" value="beta-beta-alpha zinc fingers"/>
    <property type="match status" value="3"/>
</dbReference>
<dbReference type="PROSITE" id="PS50157">
    <property type="entry name" value="ZINC_FINGER_C2H2_2"/>
    <property type="match status" value="4"/>
</dbReference>
<dbReference type="GO" id="GO:0000978">
    <property type="term" value="F:RNA polymerase II cis-regulatory region sequence-specific DNA binding"/>
    <property type="evidence" value="ECO:0007669"/>
    <property type="project" value="TreeGrafter"/>
</dbReference>
<keyword evidence="7" id="KW-0805">Transcription regulation</keyword>
<protein>
    <recommendedName>
        <fullName evidence="13">C2H2-type domain-containing protein</fullName>
    </recommendedName>
</protein>
<organism evidence="14 15">
    <name type="scientific">Larinioides sclopetarius</name>
    <dbReference type="NCBI Taxonomy" id="280406"/>
    <lineage>
        <taxon>Eukaryota</taxon>
        <taxon>Metazoa</taxon>
        <taxon>Ecdysozoa</taxon>
        <taxon>Arthropoda</taxon>
        <taxon>Chelicerata</taxon>
        <taxon>Arachnida</taxon>
        <taxon>Araneae</taxon>
        <taxon>Araneomorphae</taxon>
        <taxon>Entelegynae</taxon>
        <taxon>Araneoidea</taxon>
        <taxon>Araneidae</taxon>
        <taxon>Larinioides</taxon>
    </lineage>
</organism>
<feature type="domain" description="C2H2-type" evidence="13">
    <location>
        <begin position="65"/>
        <end position="92"/>
    </location>
</feature>
<evidence type="ECO:0000256" key="4">
    <source>
        <dbReference type="ARBA" id="ARBA00022737"/>
    </source>
</evidence>
<evidence type="ECO:0000256" key="9">
    <source>
        <dbReference type="ARBA" id="ARBA00023163"/>
    </source>
</evidence>
<evidence type="ECO:0000256" key="3">
    <source>
        <dbReference type="ARBA" id="ARBA00022723"/>
    </source>
</evidence>
<keyword evidence="5 11" id="KW-0863">Zinc-finger</keyword>